<dbReference type="SUPFAM" id="SSF56176">
    <property type="entry name" value="FAD-binding/transporter-associated domain-like"/>
    <property type="match status" value="1"/>
</dbReference>
<name>A0ABR1TWZ2_9PEZI</name>
<dbReference type="Pfam" id="PF01565">
    <property type="entry name" value="FAD_binding_4"/>
    <property type="match status" value="1"/>
</dbReference>
<reference evidence="8 9" key="1">
    <citation type="submission" date="2023-01" db="EMBL/GenBank/DDBJ databases">
        <title>Analysis of 21 Apiospora genomes using comparative genomics revels a genus with tremendous synthesis potential of carbohydrate active enzymes and secondary metabolites.</title>
        <authorList>
            <person name="Sorensen T."/>
        </authorList>
    </citation>
    <scope>NUCLEOTIDE SEQUENCE [LARGE SCALE GENOMIC DNA]</scope>
    <source>
        <strain evidence="8 9">CBS 33761</strain>
    </source>
</reference>
<comment type="cofactor">
    <cofactor evidence="1">
        <name>FAD</name>
        <dbReference type="ChEBI" id="CHEBI:57692"/>
    </cofactor>
</comment>
<dbReference type="PROSITE" id="PS51387">
    <property type="entry name" value="FAD_PCMH"/>
    <property type="match status" value="1"/>
</dbReference>
<dbReference type="EMBL" id="JAQQWK010000002">
    <property type="protein sequence ID" value="KAK8051166.1"/>
    <property type="molecule type" value="Genomic_DNA"/>
</dbReference>
<organism evidence="8 9">
    <name type="scientific">Apiospora rasikravindrae</name>
    <dbReference type="NCBI Taxonomy" id="990691"/>
    <lineage>
        <taxon>Eukaryota</taxon>
        <taxon>Fungi</taxon>
        <taxon>Dikarya</taxon>
        <taxon>Ascomycota</taxon>
        <taxon>Pezizomycotina</taxon>
        <taxon>Sordariomycetes</taxon>
        <taxon>Xylariomycetidae</taxon>
        <taxon>Amphisphaeriales</taxon>
        <taxon>Apiosporaceae</taxon>
        <taxon>Apiospora</taxon>
    </lineage>
</organism>
<dbReference type="InterPro" id="IPR016166">
    <property type="entry name" value="FAD-bd_PCMH"/>
</dbReference>
<comment type="caution">
    <text evidence="8">The sequence shown here is derived from an EMBL/GenBank/DDBJ whole genome shotgun (WGS) entry which is preliminary data.</text>
</comment>
<keyword evidence="5" id="KW-0560">Oxidoreductase</keyword>
<evidence type="ECO:0000256" key="5">
    <source>
        <dbReference type="ARBA" id="ARBA00023002"/>
    </source>
</evidence>
<dbReference type="Proteomes" id="UP001444661">
    <property type="component" value="Unassembled WGS sequence"/>
</dbReference>
<keyword evidence="3" id="KW-0285">Flavoprotein</keyword>
<keyword evidence="9" id="KW-1185">Reference proteome</keyword>
<gene>
    <name evidence="8" type="ORF">PG993_002551</name>
</gene>
<evidence type="ECO:0000313" key="8">
    <source>
        <dbReference type="EMBL" id="KAK8051166.1"/>
    </source>
</evidence>
<dbReference type="Gene3D" id="3.30.465.10">
    <property type="match status" value="1"/>
</dbReference>
<comment type="similarity">
    <text evidence="2">Belongs to the oxygen-dependent FAD-linked oxidoreductase family.</text>
</comment>
<keyword evidence="6" id="KW-0732">Signal</keyword>
<dbReference type="PANTHER" id="PTHR42973:SF39">
    <property type="entry name" value="FAD-BINDING PCMH-TYPE DOMAIN-CONTAINING PROTEIN"/>
    <property type="match status" value="1"/>
</dbReference>
<dbReference type="InterPro" id="IPR006094">
    <property type="entry name" value="Oxid_FAD_bind_N"/>
</dbReference>
<dbReference type="Gene3D" id="3.40.462.20">
    <property type="match status" value="1"/>
</dbReference>
<sequence length="502" mass="53866">MLAKWFSWGLVAFAPSALALTGPQTVFDALSAILLPSSEVVLVSDDTYQKDFTPRYNLAEAPAYIVGVRPAVAEDVVKVVTYARDSNISILTTGRGHGYTTSLARVQGAINMDLGKFNSIHVDAEAKTMTVGGAVNGYQVTAALQEAGFEIVSTATPQCPCIGFAGASLGGGIGPYSGLYGPISDSLLSVDIVTADGRLLTVSETESPDLFDGIKGAGFNFGVVTSLTFQAYPATNSGHAMNVDITFLSSQNESVWKAVEQLAASQPKELAFGLSVMHSPDPSMEGLLISANFIYAGPRSEGEALLKPFLDLRPQNVNISTVAWKDIPDVANGGAIAKYGCTPGKYYIPYSLNLYQVDVPNLVDVVNYMSQAMGADPVLQGTSIVWQQYAQHGFQLRADDTSTFPYRDAKAFVQIDSLAADASQAPALDKFGREVRDLLQRGSGKDQLDVYVHFAHGDEGPASWYTAERLPKLVSLKEKYDPTGMFSWYNPVILANPSYQNL</sequence>
<dbReference type="PANTHER" id="PTHR42973">
    <property type="entry name" value="BINDING OXIDOREDUCTASE, PUTATIVE (AFU_ORTHOLOGUE AFUA_1G17690)-RELATED"/>
    <property type="match status" value="1"/>
</dbReference>
<evidence type="ECO:0000256" key="6">
    <source>
        <dbReference type="SAM" id="SignalP"/>
    </source>
</evidence>
<dbReference type="InterPro" id="IPR036318">
    <property type="entry name" value="FAD-bd_PCMH-like_sf"/>
</dbReference>
<feature type="domain" description="FAD-binding PCMH-type" evidence="7">
    <location>
        <begin position="58"/>
        <end position="234"/>
    </location>
</feature>
<keyword evidence="4" id="KW-0274">FAD</keyword>
<evidence type="ECO:0000259" key="7">
    <source>
        <dbReference type="PROSITE" id="PS51387"/>
    </source>
</evidence>
<evidence type="ECO:0000256" key="3">
    <source>
        <dbReference type="ARBA" id="ARBA00022630"/>
    </source>
</evidence>
<feature type="chain" id="PRO_5046733769" evidence="6">
    <location>
        <begin position="20"/>
        <end position="502"/>
    </location>
</feature>
<evidence type="ECO:0000256" key="1">
    <source>
        <dbReference type="ARBA" id="ARBA00001974"/>
    </source>
</evidence>
<accession>A0ABR1TWZ2</accession>
<dbReference type="InterPro" id="IPR016169">
    <property type="entry name" value="FAD-bd_PCMH_sub2"/>
</dbReference>
<protein>
    <submittedName>
        <fullName evidence="8">FAD binding domain protein</fullName>
    </submittedName>
</protein>
<evidence type="ECO:0000256" key="4">
    <source>
        <dbReference type="ARBA" id="ARBA00022827"/>
    </source>
</evidence>
<feature type="signal peptide" evidence="6">
    <location>
        <begin position="1"/>
        <end position="19"/>
    </location>
</feature>
<evidence type="ECO:0000256" key="2">
    <source>
        <dbReference type="ARBA" id="ARBA00005466"/>
    </source>
</evidence>
<dbReference type="InterPro" id="IPR050416">
    <property type="entry name" value="FAD-linked_Oxidoreductase"/>
</dbReference>
<proteinExistence type="inferred from homology"/>
<evidence type="ECO:0000313" key="9">
    <source>
        <dbReference type="Proteomes" id="UP001444661"/>
    </source>
</evidence>